<dbReference type="EMBL" id="JAMTCP010000001">
    <property type="protein sequence ID" value="MCP2256320.1"/>
    <property type="molecule type" value="Genomic_DNA"/>
</dbReference>
<protein>
    <recommendedName>
        <fullName evidence="1">DUF397 domain-containing protein</fullName>
    </recommendedName>
</protein>
<name>A0ABT1HLC6_STRSD</name>
<evidence type="ECO:0000313" key="2">
    <source>
        <dbReference type="EMBL" id="MCP2256320.1"/>
    </source>
</evidence>
<sequence>MWMPASVLNVKWRKSSRSTGNGMQCVEVASVADVAAVRDSKNPTGPALVLAPAAFTAFVDSVKAGRLDLS</sequence>
<comment type="caution">
    <text evidence="2">The sequence shown here is derived from an EMBL/GenBank/DDBJ whole genome shotgun (WGS) entry which is preliminary data.</text>
</comment>
<dbReference type="Proteomes" id="UP001205311">
    <property type="component" value="Unassembled WGS sequence"/>
</dbReference>
<reference evidence="2 3" key="1">
    <citation type="submission" date="2022-06" db="EMBL/GenBank/DDBJ databases">
        <title>Genomic Encyclopedia of Archaeal and Bacterial Type Strains, Phase II (KMG-II): from individual species to whole genera.</title>
        <authorList>
            <person name="Goeker M."/>
        </authorList>
    </citation>
    <scope>NUCLEOTIDE SEQUENCE [LARGE SCALE GENOMIC DNA]</scope>
    <source>
        <strain evidence="2 3">DSM 40477</strain>
    </source>
</reference>
<proteinExistence type="predicted"/>
<keyword evidence="3" id="KW-1185">Reference proteome</keyword>
<feature type="domain" description="DUF397" evidence="1">
    <location>
        <begin position="11"/>
        <end position="63"/>
    </location>
</feature>
<gene>
    <name evidence="2" type="ORF">LX15_000003</name>
</gene>
<evidence type="ECO:0000313" key="3">
    <source>
        <dbReference type="Proteomes" id="UP001205311"/>
    </source>
</evidence>
<accession>A0ABT1HLC6</accession>
<evidence type="ECO:0000259" key="1">
    <source>
        <dbReference type="Pfam" id="PF04149"/>
    </source>
</evidence>
<dbReference type="Pfam" id="PF04149">
    <property type="entry name" value="DUF397"/>
    <property type="match status" value="1"/>
</dbReference>
<dbReference type="InterPro" id="IPR007278">
    <property type="entry name" value="DUF397"/>
</dbReference>
<organism evidence="2 3">
    <name type="scientific">Streptoalloteichus tenebrarius (strain ATCC 17920 / DSM 40477 / JCM 4838 / CBS 697.72 / NBRC 16177 / NCIMB 11028 / NRRL B-12390 / A12253. 1 / ISP 5477)</name>
    <name type="common">Streptomyces tenebrarius</name>
    <dbReference type="NCBI Taxonomy" id="1933"/>
    <lineage>
        <taxon>Bacteria</taxon>
        <taxon>Bacillati</taxon>
        <taxon>Actinomycetota</taxon>
        <taxon>Actinomycetes</taxon>
        <taxon>Pseudonocardiales</taxon>
        <taxon>Pseudonocardiaceae</taxon>
        <taxon>Streptoalloteichus</taxon>
    </lineage>
</organism>